<evidence type="ECO:0000256" key="6">
    <source>
        <dbReference type="PIRSR" id="PIRSR000699-2"/>
    </source>
</evidence>
<organism evidence="9 10">
    <name type="scientific">Caldibacillus debilis</name>
    <dbReference type="NCBI Taxonomy" id="301148"/>
    <lineage>
        <taxon>Bacteria</taxon>
        <taxon>Bacillati</taxon>
        <taxon>Bacillota</taxon>
        <taxon>Bacilli</taxon>
        <taxon>Bacillales</taxon>
        <taxon>Bacillaceae</taxon>
        <taxon>Caldibacillus</taxon>
    </lineage>
</organism>
<dbReference type="GO" id="GO:0016740">
    <property type="term" value="F:transferase activity"/>
    <property type="evidence" value="ECO:0007669"/>
    <property type="project" value="UniProtKB-KW"/>
</dbReference>
<dbReference type="PROSITE" id="PS51095">
    <property type="entry name" value="PTS_EIIA_TYPE_3"/>
    <property type="match status" value="1"/>
</dbReference>
<evidence type="ECO:0000256" key="7">
    <source>
        <dbReference type="PROSITE-ProRule" id="PRU00418"/>
    </source>
</evidence>
<evidence type="ECO:0000256" key="1">
    <source>
        <dbReference type="ARBA" id="ARBA00022448"/>
    </source>
</evidence>
<proteinExistence type="predicted"/>
<evidence type="ECO:0000256" key="2">
    <source>
        <dbReference type="ARBA" id="ARBA00022597"/>
    </source>
</evidence>
<dbReference type="EMBL" id="LQYT01000021">
    <property type="protein sequence ID" value="KYD21200.1"/>
    <property type="molecule type" value="Genomic_DNA"/>
</dbReference>
<keyword evidence="4" id="KW-0598">Phosphotransferase system</keyword>
<dbReference type="CDD" id="cd00215">
    <property type="entry name" value="PTS_IIA_lac"/>
    <property type="match status" value="1"/>
</dbReference>
<keyword evidence="2" id="KW-0762">Sugar transport</keyword>
<evidence type="ECO:0000256" key="3">
    <source>
        <dbReference type="ARBA" id="ARBA00022679"/>
    </source>
</evidence>
<keyword evidence="6" id="KW-0479">Metal-binding</keyword>
<feature type="binding site" evidence="6">
    <location>
        <position position="96"/>
    </location>
    <ligand>
        <name>Mg(2+)</name>
        <dbReference type="ChEBI" id="CHEBI:18420"/>
        <note>ligand shared between all trimeric partners</note>
    </ligand>
</feature>
<name>A0A150M9E3_9BACI</name>
<dbReference type="AlphaFoldDB" id="A0A150M9E3"/>
<dbReference type="Pfam" id="PF02255">
    <property type="entry name" value="PTS_IIA"/>
    <property type="match status" value="1"/>
</dbReference>
<comment type="cofactor">
    <cofactor evidence="6">
        <name>Mg(2+)</name>
        <dbReference type="ChEBI" id="CHEBI:18420"/>
    </cofactor>
    <text evidence="6">Binds 1 Mg(2+) ion per trimer.</text>
</comment>
<dbReference type="EC" id="2.7.1.69" evidence="9"/>
<dbReference type="Gene3D" id="1.20.58.80">
    <property type="entry name" value="Phosphotransferase system, lactose/cellobiose-type IIA subunit"/>
    <property type="match status" value="1"/>
</dbReference>
<reference evidence="9 10" key="1">
    <citation type="submission" date="2016-01" db="EMBL/GenBank/DDBJ databases">
        <title>Draft Genome Sequences of Seven Thermophilic Sporeformers Isolated from Foods.</title>
        <authorList>
            <person name="Berendsen E.M."/>
            <person name="Wells-Bennik M.H."/>
            <person name="Krawcyk A.O."/>
            <person name="De Jong A."/>
            <person name="Holsappel S."/>
            <person name="Eijlander R.T."/>
            <person name="Kuipers O.P."/>
        </authorList>
    </citation>
    <scope>NUCLEOTIDE SEQUENCE [LARGE SCALE GENOMIC DNA]</scope>
    <source>
        <strain evidence="9 10">B4135</strain>
    </source>
</reference>
<keyword evidence="3 9" id="KW-0808">Transferase</keyword>
<keyword evidence="8" id="KW-0175">Coiled coil</keyword>
<dbReference type="PANTHER" id="PTHR34382:SF7">
    <property type="entry name" value="PTS SYSTEM N,N'-DIACETYLCHITOBIOSE-SPECIFIC EIIA COMPONENT"/>
    <property type="match status" value="1"/>
</dbReference>
<dbReference type="InterPro" id="IPR036542">
    <property type="entry name" value="PTS_IIA_lac/cel_sf"/>
</dbReference>
<dbReference type="InterPro" id="IPR003188">
    <property type="entry name" value="PTS_IIA_lac/cel"/>
</dbReference>
<dbReference type="PANTHER" id="PTHR34382">
    <property type="entry name" value="PTS SYSTEM N,N'-DIACETYLCHITOBIOSE-SPECIFIC EIIA COMPONENT"/>
    <property type="match status" value="1"/>
</dbReference>
<keyword evidence="1" id="KW-0813">Transport</keyword>
<evidence type="ECO:0000256" key="5">
    <source>
        <dbReference type="PIRSR" id="PIRSR000699-1"/>
    </source>
</evidence>
<accession>A0A150M9E3</accession>
<feature type="coiled-coil region" evidence="8">
    <location>
        <begin position="44"/>
        <end position="71"/>
    </location>
</feature>
<sequence length="124" mass="13877">MPHLSSKNILIKERNGNMPLTEETIFQIILHGGNGKSLAMEAIFLAKQGDFAQAERKLKEAEQEINEAHHIQTSLIQDEINGDKSDVSLLMVHAQDHLMGAITIKDLAREIVDLYAIVKQFDSN</sequence>
<evidence type="ECO:0000256" key="8">
    <source>
        <dbReference type="SAM" id="Coils"/>
    </source>
</evidence>
<evidence type="ECO:0000313" key="9">
    <source>
        <dbReference type="EMBL" id="KYD21200.1"/>
    </source>
</evidence>
<dbReference type="GO" id="GO:0009401">
    <property type="term" value="P:phosphoenolpyruvate-dependent sugar phosphotransferase system"/>
    <property type="evidence" value="ECO:0007669"/>
    <property type="project" value="UniProtKB-KW"/>
</dbReference>
<dbReference type="Proteomes" id="UP000075683">
    <property type="component" value="Unassembled WGS sequence"/>
</dbReference>
<dbReference type="PIRSF" id="PIRSF000699">
    <property type="entry name" value="PTS_IILac_III"/>
    <property type="match status" value="1"/>
</dbReference>
<feature type="active site" description="Tele-phosphohistidine intermediate" evidence="5">
    <location>
        <position position="93"/>
    </location>
</feature>
<evidence type="ECO:0000313" key="10">
    <source>
        <dbReference type="Proteomes" id="UP000075683"/>
    </source>
</evidence>
<dbReference type="SUPFAM" id="SSF46973">
    <property type="entry name" value="Enzyme IIa from lactose specific PTS, IIa-lac"/>
    <property type="match status" value="1"/>
</dbReference>
<evidence type="ECO:0000256" key="4">
    <source>
        <dbReference type="ARBA" id="ARBA00022683"/>
    </source>
</evidence>
<dbReference type="STRING" id="301148.B4135_0535"/>
<feature type="modified residue" description="Phosphohistidine; by HPr" evidence="7">
    <location>
        <position position="93"/>
    </location>
</feature>
<gene>
    <name evidence="9" type="ORF">B4135_0535</name>
</gene>
<comment type="caution">
    <text evidence="9">The sequence shown here is derived from an EMBL/GenBank/DDBJ whole genome shotgun (WGS) entry which is preliminary data.</text>
</comment>
<protein>
    <submittedName>
        <fullName evidence="9">PTS system, cellobiose-specific IIA component</fullName>
        <ecNumber evidence="9">2.7.1.69</ecNumber>
    </submittedName>
</protein>
<dbReference type="PATRIC" id="fig|301148.3.peg.2181"/>
<dbReference type="GO" id="GO:0046872">
    <property type="term" value="F:metal ion binding"/>
    <property type="evidence" value="ECO:0007669"/>
    <property type="project" value="UniProtKB-KW"/>
</dbReference>
<keyword evidence="6" id="KW-0460">Magnesium</keyword>